<dbReference type="Proteomes" id="UP000007148">
    <property type="component" value="Unassembled WGS sequence"/>
</dbReference>
<name>G4THI9_SERID</name>
<dbReference type="OrthoDB" id="3133480at2759"/>
<dbReference type="InParanoid" id="G4THI9"/>
<comment type="caution">
    <text evidence="1">The sequence shown here is derived from an EMBL/GenBank/DDBJ whole genome shotgun (WGS) entry which is preliminary data.</text>
</comment>
<dbReference type="AlphaFoldDB" id="G4THI9"/>
<sequence length="262" mass="30086">MRNLKMLYLPLETLPRFEGAMFELISTQPLSDTLITYFPNPLASEYSSYEEDIESTNSYGFKDPTQARHLRAITASDSWLRPRMASDPAYFPKLTTMHVYSSINPELVKTHGYKITTLDLEGCPWRMIAQYIHHMPNLASILIDLIHAQPVTTTVAFALPNGFVLGSEFQIRTVRRVGLLVNAGQAPISTYNSAFEFLPKLFPNVKIIRLLERDIIDQLVRLPQRVKRWHSTLGERNIRLEREDGELLIHDCRDSQGQRRGN</sequence>
<organism evidence="1 2">
    <name type="scientific">Serendipita indica (strain DSM 11827)</name>
    <name type="common">Root endophyte fungus</name>
    <name type="synonym">Piriformospora indica</name>
    <dbReference type="NCBI Taxonomy" id="1109443"/>
    <lineage>
        <taxon>Eukaryota</taxon>
        <taxon>Fungi</taxon>
        <taxon>Dikarya</taxon>
        <taxon>Basidiomycota</taxon>
        <taxon>Agaricomycotina</taxon>
        <taxon>Agaricomycetes</taxon>
        <taxon>Sebacinales</taxon>
        <taxon>Serendipitaceae</taxon>
        <taxon>Serendipita</taxon>
    </lineage>
</organism>
<evidence type="ECO:0000313" key="1">
    <source>
        <dbReference type="EMBL" id="CCA70786.1"/>
    </source>
</evidence>
<protein>
    <submittedName>
        <fullName evidence="1">Uncharacterized protein</fullName>
    </submittedName>
</protein>
<evidence type="ECO:0000313" key="2">
    <source>
        <dbReference type="Proteomes" id="UP000007148"/>
    </source>
</evidence>
<gene>
    <name evidence="1" type="ORF">PIIN_04721</name>
</gene>
<accession>G4THI9</accession>
<keyword evidence="2" id="KW-1185">Reference proteome</keyword>
<dbReference type="HOGENOM" id="CLU_1062134_0_0_1"/>
<proteinExistence type="predicted"/>
<dbReference type="EMBL" id="CAFZ01000094">
    <property type="protein sequence ID" value="CCA70786.1"/>
    <property type="molecule type" value="Genomic_DNA"/>
</dbReference>
<reference evidence="1 2" key="1">
    <citation type="journal article" date="2011" name="PLoS Pathog.">
        <title>Endophytic Life Strategies Decoded by Genome and Transcriptome Analyses of the Mutualistic Root Symbiont Piriformospora indica.</title>
        <authorList>
            <person name="Zuccaro A."/>
            <person name="Lahrmann U."/>
            <person name="Guldener U."/>
            <person name="Langen G."/>
            <person name="Pfiffi S."/>
            <person name="Biedenkopf D."/>
            <person name="Wong P."/>
            <person name="Samans B."/>
            <person name="Grimm C."/>
            <person name="Basiewicz M."/>
            <person name="Murat C."/>
            <person name="Martin F."/>
            <person name="Kogel K.H."/>
        </authorList>
    </citation>
    <scope>NUCLEOTIDE SEQUENCE [LARGE SCALE GENOMIC DNA]</scope>
    <source>
        <strain evidence="1 2">DSM 11827</strain>
    </source>
</reference>